<comment type="caution">
    <text evidence="1">The sequence shown here is derived from an EMBL/GenBank/DDBJ whole genome shotgun (WGS) entry which is preliminary data.</text>
</comment>
<organism evidence="1 2">
    <name type="scientific">Leuconostoc aquikimchii</name>
    <dbReference type="NCBI Taxonomy" id="3236804"/>
    <lineage>
        <taxon>Bacteria</taxon>
        <taxon>Bacillati</taxon>
        <taxon>Bacillota</taxon>
        <taxon>Bacilli</taxon>
        <taxon>Lactobacillales</taxon>
        <taxon>Lactobacillaceae</taxon>
        <taxon>Leuconostoc</taxon>
    </lineage>
</organism>
<proteinExistence type="predicted"/>
<dbReference type="Pfam" id="PF14022">
    <property type="entry name" value="DUF4238"/>
    <property type="match status" value="1"/>
</dbReference>
<sequence>MSSGKRQHFMPAALIGQFTFENIHSSTPFRNKKIYVRLRKQTDPFERTPSEILKMKNFYTLTSESTGLKKNAIDAIWDSIEPYIPTMINRLSRSYAKDQLPMDVFLYFVEFCTQLIVRNPKFNENYNERINTIFDYESLEKEELISVKDNTNISRVMEMQRLRPLLMYADLAIFKSSAHNVFINNDNGYIIGMDEGLLERVTLTFPLTPDLVLTFYINRNPAAYNISLLRTPKKFKHQRLFSDSVDSFNKSIYFHSNNLIFSSKKTLLLDDFPKNHDYPGTYGFWYYYDQQELKKISVKHELDYNKIGGKTLFFRNISDPL</sequence>
<evidence type="ECO:0000313" key="2">
    <source>
        <dbReference type="Proteomes" id="UP001556617"/>
    </source>
</evidence>
<dbReference type="EMBL" id="JBFPER010000001">
    <property type="protein sequence ID" value="MEX0380479.1"/>
    <property type="molecule type" value="Genomic_DNA"/>
</dbReference>
<accession>A0ABV3S225</accession>
<keyword evidence="2" id="KW-1185">Reference proteome</keyword>
<dbReference type="InterPro" id="IPR025332">
    <property type="entry name" value="DUF4238"/>
</dbReference>
<evidence type="ECO:0000313" key="1">
    <source>
        <dbReference type="EMBL" id="MEX0380479.1"/>
    </source>
</evidence>
<name>A0ABV3S225_9LACO</name>
<dbReference type="RefSeq" id="WP_367973884.1">
    <property type="nucleotide sequence ID" value="NZ_JBFPEQ010000001.1"/>
</dbReference>
<reference evidence="1 2" key="1">
    <citation type="submission" date="2024-07" db="EMBL/GenBank/DDBJ databases">
        <authorList>
            <person name="Yun M."/>
        </authorList>
    </citation>
    <scope>NUCLEOTIDE SEQUENCE [LARGE SCALE GENOMIC DNA]</scope>
    <source>
        <strain evidence="1 2">MS01</strain>
    </source>
</reference>
<dbReference type="Proteomes" id="UP001556617">
    <property type="component" value="Unassembled WGS sequence"/>
</dbReference>
<gene>
    <name evidence="1" type="ORF">AB3K24_03835</name>
</gene>
<protein>
    <submittedName>
        <fullName evidence="1">DUF4238 domain-containing protein</fullName>
    </submittedName>
</protein>